<dbReference type="EMBL" id="JAGYPN010000004">
    <property type="protein sequence ID" value="MBS4224620.1"/>
    <property type="molecule type" value="Genomic_DNA"/>
</dbReference>
<proteinExistence type="predicted"/>
<reference evidence="2 3" key="1">
    <citation type="submission" date="2021-05" db="EMBL/GenBank/DDBJ databases">
        <title>Novel Bacillus species.</title>
        <authorList>
            <person name="Liu G."/>
        </authorList>
    </citation>
    <scope>NUCLEOTIDE SEQUENCE [LARGE SCALE GENOMIC DNA]</scope>
    <source>
        <strain evidence="2 3">FJAT-49682</strain>
    </source>
</reference>
<feature type="transmembrane region" description="Helical" evidence="1">
    <location>
        <begin position="85"/>
        <end position="108"/>
    </location>
</feature>
<sequence>MKQLMLKDLYTQRLFGYAFPLFFLLPFYMSSLTGVNYLVIYVTYAAIWLTVYSNFGTAESNRMGLKLISSLPITRKNVVQAKYGAAFMWWGIGFVLYGTMAFLISLLLGNTFNIGFISSMILSLCVTFIIISFFYPLYFLLGYQIAAGITMIFPMLGFFVMMTITIDDISGEPLPWELFPTDYLSNILFVLASVIITRLSYLLSVKIFEKKDL</sequence>
<organism evidence="2 3">
    <name type="scientific">Lederbergia citrea</name>
    <dbReference type="NCBI Taxonomy" id="2833581"/>
    <lineage>
        <taxon>Bacteria</taxon>
        <taxon>Bacillati</taxon>
        <taxon>Bacillota</taxon>
        <taxon>Bacilli</taxon>
        <taxon>Bacillales</taxon>
        <taxon>Bacillaceae</taxon>
        <taxon>Lederbergia</taxon>
    </lineage>
</organism>
<evidence type="ECO:0000313" key="2">
    <source>
        <dbReference type="EMBL" id="MBS4224620.1"/>
    </source>
</evidence>
<keyword evidence="3" id="KW-1185">Reference proteome</keyword>
<feature type="transmembrane region" description="Helical" evidence="1">
    <location>
        <begin position="186"/>
        <end position="208"/>
    </location>
</feature>
<keyword evidence="1" id="KW-1133">Transmembrane helix</keyword>
<dbReference type="AlphaFoldDB" id="A0A942UNI9"/>
<dbReference type="InterPro" id="IPR025699">
    <property type="entry name" value="ABC2_memb-like"/>
</dbReference>
<dbReference type="PANTHER" id="PTHR41309:SF2">
    <property type="entry name" value="MEMBRANE PROTEIN"/>
    <property type="match status" value="1"/>
</dbReference>
<feature type="transmembrane region" description="Helical" evidence="1">
    <location>
        <begin position="12"/>
        <end position="29"/>
    </location>
</feature>
<dbReference type="PANTHER" id="PTHR41309">
    <property type="entry name" value="MEMBRANE PROTEIN-RELATED"/>
    <property type="match status" value="1"/>
</dbReference>
<dbReference type="Pfam" id="PF13346">
    <property type="entry name" value="ABC2_membrane_5"/>
    <property type="match status" value="1"/>
</dbReference>
<accession>A0A942UNI9</accession>
<evidence type="ECO:0000256" key="1">
    <source>
        <dbReference type="SAM" id="Phobius"/>
    </source>
</evidence>
<comment type="caution">
    <text evidence="2">The sequence shown here is derived from an EMBL/GenBank/DDBJ whole genome shotgun (WGS) entry which is preliminary data.</text>
</comment>
<evidence type="ECO:0000313" key="3">
    <source>
        <dbReference type="Proteomes" id="UP000676456"/>
    </source>
</evidence>
<feature type="transmembrane region" description="Helical" evidence="1">
    <location>
        <begin position="35"/>
        <end position="55"/>
    </location>
</feature>
<keyword evidence="1" id="KW-0472">Membrane</keyword>
<feature type="transmembrane region" description="Helical" evidence="1">
    <location>
        <begin position="145"/>
        <end position="166"/>
    </location>
</feature>
<dbReference type="Proteomes" id="UP000676456">
    <property type="component" value="Unassembled WGS sequence"/>
</dbReference>
<protein>
    <submittedName>
        <fullName evidence="2">ABC-2 transporter permease</fullName>
    </submittedName>
</protein>
<keyword evidence="1" id="KW-0812">Transmembrane</keyword>
<dbReference type="RefSeq" id="WP_213099669.1">
    <property type="nucleotide sequence ID" value="NZ_JAGYPH010000004.1"/>
</dbReference>
<name>A0A942UNI9_9BACI</name>
<feature type="transmembrane region" description="Helical" evidence="1">
    <location>
        <begin position="114"/>
        <end position="138"/>
    </location>
</feature>
<gene>
    <name evidence="2" type="ORF">KHA91_18065</name>
</gene>